<reference evidence="2" key="1">
    <citation type="journal article" date="2014" name="Int. J. Syst. Evol. Microbiol.">
        <title>Complete genome sequence of Corynebacterium casei LMG S-19264T (=DSM 44701T), isolated from a smear-ripened cheese.</title>
        <authorList>
            <consortium name="US DOE Joint Genome Institute (JGI-PGF)"/>
            <person name="Walter F."/>
            <person name="Albersmeier A."/>
            <person name="Kalinowski J."/>
            <person name="Ruckert C."/>
        </authorList>
    </citation>
    <scope>NUCLEOTIDE SEQUENCE</scope>
    <source>
        <strain evidence="2">KCTC 23224</strain>
    </source>
</reference>
<dbReference type="EMBL" id="BMYF01000004">
    <property type="protein sequence ID" value="GHB31017.1"/>
    <property type="molecule type" value="Genomic_DNA"/>
</dbReference>
<gene>
    <name evidence="2" type="ORF">GCM10008106_09900</name>
</gene>
<dbReference type="RefSeq" id="WP_189579353.1">
    <property type="nucleotide sequence ID" value="NZ_BMYF01000004.1"/>
</dbReference>
<dbReference type="AlphaFoldDB" id="A0A8J3G4N1"/>
<sequence>MKSTNKVQLLWSVFILGIFLLNYPVMKLYNIQSSMGGVPLLYAMVFGIWLFLIFLTYVVIRKSTKEDKGAQ</sequence>
<feature type="transmembrane region" description="Helical" evidence="1">
    <location>
        <begin position="38"/>
        <end position="60"/>
    </location>
</feature>
<keyword evidence="1" id="KW-0472">Membrane</keyword>
<comment type="caution">
    <text evidence="2">The sequence shown here is derived from an EMBL/GenBank/DDBJ whole genome shotgun (WGS) entry which is preliminary data.</text>
</comment>
<evidence type="ECO:0000256" key="1">
    <source>
        <dbReference type="SAM" id="Phobius"/>
    </source>
</evidence>
<evidence type="ECO:0000313" key="2">
    <source>
        <dbReference type="EMBL" id="GHB31017.1"/>
    </source>
</evidence>
<accession>A0A8J3G4N1</accession>
<protein>
    <submittedName>
        <fullName evidence="2">Uncharacterized protein</fullName>
    </submittedName>
</protein>
<name>A0A8J3G4N1_9BACT</name>
<keyword evidence="1" id="KW-0812">Transmembrane</keyword>
<organism evidence="2 3">
    <name type="scientific">Mongoliitalea lutea</name>
    <dbReference type="NCBI Taxonomy" id="849756"/>
    <lineage>
        <taxon>Bacteria</taxon>
        <taxon>Pseudomonadati</taxon>
        <taxon>Bacteroidota</taxon>
        <taxon>Cytophagia</taxon>
        <taxon>Cytophagales</taxon>
        <taxon>Cyclobacteriaceae</taxon>
        <taxon>Mongoliitalea</taxon>
    </lineage>
</organism>
<keyword evidence="1" id="KW-1133">Transmembrane helix</keyword>
<feature type="transmembrane region" description="Helical" evidence="1">
    <location>
        <begin position="7"/>
        <end position="26"/>
    </location>
</feature>
<evidence type="ECO:0000313" key="3">
    <source>
        <dbReference type="Proteomes" id="UP000642809"/>
    </source>
</evidence>
<proteinExistence type="predicted"/>
<dbReference type="Proteomes" id="UP000642809">
    <property type="component" value="Unassembled WGS sequence"/>
</dbReference>
<keyword evidence="3" id="KW-1185">Reference proteome</keyword>
<reference evidence="2" key="2">
    <citation type="submission" date="2020-09" db="EMBL/GenBank/DDBJ databases">
        <authorList>
            <person name="Sun Q."/>
            <person name="Kim S."/>
        </authorList>
    </citation>
    <scope>NUCLEOTIDE SEQUENCE</scope>
    <source>
        <strain evidence="2">KCTC 23224</strain>
    </source>
</reference>